<dbReference type="Pfam" id="PF21771">
    <property type="entry name" value="CFAP58_CC"/>
    <property type="match status" value="1"/>
</dbReference>
<evidence type="ECO:0000256" key="2">
    <source>
        <dbReference type="ARBA" id="ARBA00019014"/>
    </source>
</evidence>
<dbReference type="AlphaFoldDB" id="A0A8K0GLD9"/>
<dbReference type="FunFam" id="3.20.20.380:FF:000001">
    <property type="entry name" value="Copper homeostasis protein CutC"/>
    <property type="match status" value="1"/>
</dbReference>
<dbReference type="OrthoDB" id="264785at2759"/>
<dbReference type="PANTHER" id="PTHR12598">
    <property type="entry name" value="COPPER HOMEOSTASIS PROTEIN CUTC"/>
    <property type="match status" value="1"/>
</dbReference>
<evidence type="ECO:0000313" key="7">
    <source>
        <dbReference type="Proteomes" id="UP000801492"/>
    </source>
</evidence>
<accession>A0A8K0GLD9</accession>
<dbReference type="GO" id="GO:0005507">
    <property type="term" value="F:copper ion binding"/>
    <property type="evidence" value="ECO:0007669"/>
    <property type="project" value="TreeGrafter"/>
</dbReference>
<feature type="coiled-coil region" evidence="3">
    <location>
        <begin position="414"/>
        <end position="462"/>
    </location>
</feature>
<dbReference type="InterPro" id="IPR036822">
    <property type="entry name" value="CutC-like_dom_sf"/>
</dbReference>
<feature type="coiled-coil region" evidence="3">
    <location>
        <begin position="805"/>
        <end position="861"/>
    </location>
</feature>
<feature type="compositionally biased region" description="Basic and acidic residues" evidence="4">
    <location>
        <begin position="1097"/>
        <end position="1113"/>
    </location>
</feature>
<dbReference type="Pfam" id="PF03932">
    <property type="entry name" value="CutC"/>
    <property type="match status" value="1"/>
</dbReference>
<evidence type="ECO:0000313" key="6">
    <source>
        <dbReference type="EMBL" id="KAF2901963.1"/>
    </source>
</evidence>
<dbReference type="PANTHER" id="PTHR12598:SF0">
    <property type="entry name" value="COPPER HOMEOSTASIS PROTEIN CUTC HOMOLOG"/>
    <property type="match status" value="1"/>
</dbReference>
<comment type="caution">
    <text evidence="6">The sequence shown here is derived from an EMBL/GenBank/DDBJ whole genome shotgun (WGS) entry which is preliminary data.</text>
</comment>
<evidence type="ECO:0000259" key="5">
    <source>
        <dbReference type="Pfam" id="PF21771"/>
    </source>
</evidence>
<feature type="region of interest" description="Disordered" evidence="4">
    <location>
        <begin position="1091"/>
        <end position="1113"/>
    </location>
</feature>
<gene>
    <name evidence="6" type="ORF">ILUMI_04223</name>
</gene>
<protein>
    <recommendedName>
        <fullName evidence="2">Copper homeostasis protein cutC homolog</fullName>
    </recommendedName>
</protein>
<reference evidence="6" key="1">
    <citation type="submission" date="2019-08" db="EMBL/GenBank/DDBJ databases">
        <title>The genome of the North American firefly Photinus pyralis.</title>
        <authorList>
            <consortium name="Photinus pyralis genome working group"/>
            <person name="Fallon T.R."/>
            <person name="Sander Lower S.E."/>
            <person name="Weng J.-K."/>
        </authorList>
    </citation>
    <scope>NUCLEOTIDE SEQUENCE</scope>
    <source>
        <strain evidence="6">TRF0915ILg1</strain>
        <tissue evidence="6">Whole body</tissue>
    </source>
</reference>
<sequence length="1134" mass="131520">MDEDDFGDFGEEEEGEEEEQLDPNNPDHAFILLEREFTRTVAEIEQNPQIANYADEYNKVFEALYSTNEKRRDLVDKCAELEEKVADDTEKLSIAMKLAEADAGTITALKSKIEHAWRMADSAHDREQQAQEIIDNLRNQIHALTVELDFKNKMGSDNADDAGQMSKHQEGLQREKERLMGEVAQLQQKLANALGYQEELERKNSQADLKISEIAGQLEDQASELERTKKQRDRLEGDTKELNSEILKLNHEIQVLQNTVQKSEKINNRLEKHINELKTQREKLHKDLETLSQKHTRLQDDHVVLEADHEEVTKELAKKTVEVKTKDDEAVRMRAEINKFSTIRESYDKKFTKLEAEKSTVVMDRDKIRQLYVNMEKEIEQFKKQSDLDKRTIDGMNREKDILNKNILKQQVLVKDHVKLIKIQEQSKKKLENEIDDLIGDSQKQRKQISYLEKERDRLIEEELDLTAKIEETMDDIKLKKAEIYDLKKNLAENETRLRMQQNLFEGVRAERNGLQKALQESAAECGELKNKLKVSSHQSEQLKEDIAMKEQQLIREENILRKMTKEKENLRVELDNAMEQIKLLRAQIAEMLAEEKRLHKVIMDGDRTIRQQSKDLEQLMNERDILGSQLVRRNDELALLYEKIRILQSTLHRGEAHYERRLEDIRLLKIEVKRLRQEKMLLTKSITNMTDLRQEVFHLERDLTRERLKCRALEEELQNPLNIHRWRKLEGSDPDVLELLKKVQILQKRLLQKSSEAIERERQLKETEKLYVNLRQVLARQPSPDVQNELVKTQRALTLRGNKMKCLVSELNMTEQQALEYKEDLDKVREELKQLKKKYLNEKKTQQKRLEALKAAESRETNQSLAQNSSQIKFTGGGFKMSITSSVRMPKLVEVCIDSFESAIAAINGGAGRIELCSALSEGGLTPTPGLLMQIQNANSAKIPIYCMLRCRPSNFVYSQEEIEIMVEDAKILKQHGADGFVFGALLENGDVDMKKCREIIKACFPLPVTFHRAFDFCRRPTIEVEVVIDLGFTRLLTSGQQKNAQLGVKLINQLIEQVGNRLTIVPGGGINKENLKFIADNTEAVEYHGSFRKKKTEEQSEEKDIPLGDKDGPLYVTDERLVAEIVQILRND</sequence>
<proteinExistence type="inferred from homology"/>
<feature type="domain" description="Cilia- and flagella-associated protein 58 central coiled coil" evidence="5">
    <location>
        <begin position="381"/>
        <end position="684"/>
    </location>
</feature>
<dbReference type="EMBL" id="VTPC01001437">
    <property type="protein sequence ID" value="KAF2901963.1"/>
    <property type="molecule type" value="Genomic_DNA"/>
</dbReference>
<evidence type="ECO:0000256" key="4">
    <source>
        <dbReference type="SAM" id="MobiDB-lite"/>
    </source>
</evidence>
<feature type="coiled-coil region" evidence="3">
    <location>
        <begin position="512"/>
        <end position="630"/>
    </location>
</feature>
<feature type="coiled-coil region" evidence="3">
    <location>
        <begin position="659"/>
        <end position="717"/>
    </location>
</feature>
<organism evidence="6 7">
    <name type="scientific">Ignelater luminosus</name>
    <name type="common">Cucubano</name>
    <name type="synonym">Pyrophorus luminosus</name>
    <dbReference type="NCBI Taxonomy" id="2038154"/>
    <lineage>
        <taxon>Eukaryota</taxon>
        <taxon>Metazoa</taxon>
        <taxon>Ecdysozoa</taxon>
        <taxon>Arthropoda</taxon>
        <taxon>Hexapoda</taxon>
        <taxon>Insecta</taxon>
        <taxon>Pterygota</taxon>
        <taxon>Neoptera</taxon>
        <taxon>Endopterygota</taxon>
        <taxon>Coleoptera</taxon>
        <taxon>Polyphaga</taxon>
        <taxon>Elateriformia</taxon>
        <taxon>Elateroidea</taxon>
        <taxon>Elateridae</taxon>
        <taxon>Agrypninae</taxon>
        <taxon>Pyrophorini</taxon>
        <taxon>Ignelater</taxon>
    </lineage>
</organism>
<evidence type="ECO:0000256" key="1">
    <source>
        <dbReference type="ARBA" id="ARBA00007768"/>
    </source>
</evidence>
<feature type="compositionally biased region" description="Acidic residues" evidence="4">
    <location>
        <begin position="1"/>
        <end position="21"/>
    </location>
</feature>
<dbReference type="Gene3D" id="3.20.20.380">
    <property type="entry name" value="Copper homeostasis (CutC) domain"/>
    <property type="match status" value="1"/>
</dbReference>
<dbReference type="Proteomes" id="UP000801492">
    <property type="component" value="Unassembled WGS sequence"/>
</dbReference>
<dbReference type="HAMAP" id="MF_00795">
    <property type="entry name" value="CutC"/>
    <property type="match status" value="1"/>
</dbReference>
<dbReference type="SUPFAM" id="SSF110395">
    <property type="entry name" value="CutC-like"/>
    <property type="match status" value="1"/>
</dbReference>
<evidence type="ECO:0000256" key="3">
    <source>
        <dbReference type="SAM" id="Coils"/>
    </source>
</evidence>
<keyword evidence="3" id="KW-0175">Coiled coil</keyword>
<feature type="coiled-coil region" evidence="3">
    <location>
        <begin position="64"/>
        <end position="91"/>
    </location>
</feature>
<dbReference type="InterPro" id="IPR049270">
    <property type="entry name" value="CFAP58_CC"/>
</dbReference>
<comment type="similarity">
    <text evidence="1">Belongs to the CutC family.</text>
</comment>
<feature type="coiled-coil region" evidence="3">
    <location>
        <begin position="120"/>
        <end position="308"/>
    </location>
</feature>
<keyword evidence="7" id="KW-1185">Reference proteome</keyword>
<name>A0A8K0GLD9_IGNLU</name>
<feature type="region of interest" description="Disordered" evidence="4">
    <location>
        <begin position="1"/>
        <end position="26"/>
    </location>
</feature>
<dbReference type="InterPro" id="IPR005627">
    <property type="entry name" value="CutC-like"/>
</dbReference>